<gene>
    <name evidence="1" type="ORF">AVDCRST_MAG68-4476</name>
</gene>
<evidence type="ECO:0000313" key="1">
    <source>
        <dbReference type="EMBL" id="CAA9361439.1"/>
    </source>
</evidence>
<dbReference type="EMBL" id="CADCTW010000204">
    <property type="protein sequence ID" value="CAA9361439.1"/>
    <property type="molecule type" value="Genomic_DNA"/>
</dbReference>
<feature type="non-terminal residue" evidence="1">
    <location>
        <position position="1"/>
    </location>
</feature>
<sequence>WCSTGTPVRRSVIVEAGSSPGTKIADPFVYPFFHTYTSAPRPRMVCSVGT</sequence>
<proteinExistence type="predicted"/>
<dbReference type="AlphaFoldDB" id="A0A6J4MLV6"/>
<protein>
    <submittedName>
        <fullName evidence="1">Uncharacterized protein</fullName>
    </submittedName>
</protein>
<name>A0A6J4MLV6_9BACT</name>
<accession>A0A6J4MLV6</accession>
<feature type="non-terminal residue" evidence="1">
    <location>
        <position position="50"/>
    </location>
</feature>
<organism evidence="1">
    <name type="scientific">uncultured Gemmatimonadota bacterium</name>
    <dbReference type="NCBI Taxonomy" id="203437"/>
    <lineage>
        <taxon>Bacteria</taxon>
        <taxon>Pseudomonadati</taxon>
        <taxon>Gemmatimonadota</taxon>
        <taxon>environmental samples</taxon>
    </lineage>
</organism>
<reference evidence="1" key="1">
    <citation type="submission" date="2020-02" db="EMBL/GenBank/DDBJ databases">
        <authorList>
            <person name="Meier V. D."/>
        </authorList>
    </citation>
    <scope>NUCLEOTIDE SEQUENCE</scope>
    <source>
        <strain evidence="1">AVDCRST_MAG68</strain>
    </source>
</reference>